<evidence type="ECO:0000256" key="1">
    <source>
        <dbReference type="SAM" id="Coils"/>
    </source>
</evidence>
<keyword evidence="4" id="KW-1185">Reference proteome</keyword>
<feature type="compositionally biased region" description="Basic and acidic residues" evidence="2">
    <location>
        <begin position="1684"/>
        <end position="1701"/>
    </location>
</feature>
<gene>
    <name evidence="3" type="ORF">AK812_SmicGene18086</name>
</gene>
<evidence type="ECO:0000313" key="4">
    <source>
        <dbReference type="Proteomes" id="UP000186817"/>
    </source>
</evidence>
<evidence type="ECO:0000313" key="3">
    <source>
        <dbReference type="EMBL" id="OLP99379.1"/>
    </source>
</evidence>
<sequence>MALPWTPREVCFGVQAALEYIREAEAKISALELRVSALETTRDLQAQVNTLQLRLVQLEQEFASVQEQLAGPYNIGLTLGYFRHLLQLANPSVLAVAMPSCKLSGVPSAAGSTSPVGLQAFSQPFKQVPAVSGSGLKLQQSVHHGQFEEAMQVWQAVKPLLLPFSVVLQDLEHSSHAGELEVGLLRTVSEVTALRYLRVLLKFLQQLDELWQLSWDMASQAVGLGASLRQAAPGIVSFALEAGQLPGACTYFPDFASTGASSCGGRFSLRLRLIALVRLAASSLGVYDVLILLSARPGVQDKDFAAVASGLTSGMLQAQSLTLHSLKVCLLSTMLVLNIDRASRCAQGHHRGSAAELYSRDDVWSALQAQEVVLSKLQAGWLPLTPMGRGGQSPIQQLPLLTVREEKPHAVLSEAFPLLPDFSAADLGPPSCSAADEAALLGPKADSGATAPQLDVLQSQAKLPAQDFDSSSSDGESVDVESLGRAEEVVFLQAKSGVCHFASPTTAGDGSTDGGASAPTMAELLAEHSIPEVLHYHFAEFSPSVFANVSTDAAGLDRFLGSLVENTGSEMFAVEARVRMLWKSCVAQCSESKKAPGDQSMEAKADSWSDPFPAKLSATTWKSLREDFLASYPSELLSPEDTPGARIMALVYRGVADKSLKWPQWKHRLSVAQEQSHQLSRPAKMPRLESLLFDDVPAKDVPSVLNYGYVSGILNMHANALALCKAAHLSVLKRYVQAFLKLCFPQLEPGFRGPSVQEAIQADEKAWQGLLSRMEVIRDALSMALSMASVAVVAGQVLTICRDFNTKALGVAESASPGSAEPDYAGCLQHLEAHLQFPRNSVRSSVVGGRAGYFNFGLMFGSGQVGLTSLTHAFFATCIFLNQFLRQCFPEGEWTSICVARSVQIRIHSDSGNLAGSCNFSVSLGNFSGGHLWLEGDGSVPLQDSSGKMRYGHTVCTRHSPFKFPADVPHATMPWSGGDRWSVTAYSVPGAEVLSEACHSELLRLGFPLPGDLLDDSVYDRLVRLKKDDDGGPRPIRTADFPEGRPDLTAEEQQRLERSKLLLVRCVSILDCVFSAGGQVSLEQTRNALSWLTMEVQEFLKRISADLNVIPACSVGMSVHKHWMFASSWRPLQALASTCDHPYSAHEDVRGIREASGDWASRKTAEFPPLLAARFADLVMPVFSPGQDAKLLSCEEALGMIPCKPHDALPRANQDGGGIFSLPDWSSPPPGQCDHLRTLRHLWTEWLAAHHIPIRLRQHVQQESEDSLFSAAEVAELRELTSAWFAQQGVASVSWEIPEFQPYCLSALQAIATVVSDRDTALWPALLRGVPTGINGDIPRSNVFVPVQAEESACTEELTICQENWKQATEHPSTNPSVTIPEKYSLPGVQDVINATPLRGSGTELAGFSLDIRAAHKTVRVHPDEQGLLGFQADNQLWFYRVAPFGGSFSAHWFQRISAFMVRMVQASGKRLWLRVADPRTEKRKLSAVSAEFIKFWMRWAICTPRLRALRSPPVASPASIAADAMASGSTVGIGGFASLSSAGPLLWFSEVFDVQDFVALGLQMQLQAQRDITCYEILAQHALLCLVAERLPASRLQLQLPTLSDNTGSVFCQVSLRKLSACNKLVLAVESLDSSKLGKLVSRSKAPAIVPEAEAPAEALEEATENPEVQELIEQSRGMFDPEDPRELSEQQRESIELQERPFQGTETSEPELPFSPGIRRPGDELEEPQGKSQRIDPDTEVPTSPAKVQRISSLYAVTCHVASVVNYIAGLVGATETTLKNGVAVPVNVNMDHEELHQEIRLSEPVIWNVTREFPEEAQHIGMNHEMKSMRDFNVYTEVPSDQCSQEDIDNAIGVRWVKRPDCSYAVKELSRDVKGPTIESLAKLKHLLRLAYKGTRDIGNSIAPYYWVLVLPDRYIDSLTQAIALDVSMFPMHQLNPCLTLQTALSKCLHWCRQGVIEEGETLSALFWKPEAARCIGRMKSRSGTGGQLQWHNCSYISATYCGIITAEDGVVTLSAQELANAFALRLQITVRQAIGGVLQDCFQTGRSTAGVHRHLRMPLSFCDIAGVPPLSLLNSHGIEARTYSKHDWIEEAPADSGEPQRVLIEAPRGVEVIVTHK</sequence>
<protein>
    <submittedName>
        <fullName evidence="3">Uncharacterized protein</fullName>
    </submittedName>
</protein>
<comment type="caution">
    <text evidence="3">The sequence shown here is derived from an EMBL/GenBank/DDBJ whole genome shotgun (WGS) entry which is preliminary data.</text>
</comment>
<dbReference type="InterPro" id="IPR043502">
    <property type="entry name" value="DNA/RNA_pol_sf"/>
</dbReference>
<name>A0A1Q9DW26_SYMMI</name>
<keyword evidence="1" id="KW-0175">Coiled coil</keyword>
<dbReference type="Proteomes" id="UP000186817">
    <property type="component" value="Unassembled WGS sequence"/>
</dbReference>
<accession>A0A1Q9DW26</accession>
<organism evidence="3 4">
    <name type="scientific">Symbiodinium microadriaticum</name>
    <name type="common">Dinoflagellate</name>
    <name type="synonym">Zooxanthella microadriatica</name>
    <dbReference type="NCBI Taxonomy" id="2951"/>
    <lineage>
        <taxon>Eukaryota</taxon>
        <taxon>Sar</taxon>
        <taxon>Alveolata</taxon>
        <taxon>Dinophyceae</taxon>
        <taxon>Suessiales</taxon>
        <taxon>Symbiodiniaceae</taxon>
        <taxon>Symbiodinium</taxon>
    </lineage>
</organism>
<dbReference type="SUPFAM" id="SSF56672">
    <property type="entry name" value="DNA/RNA polymerases"/>
    <property type="match status" value="1"/>
</dbReference>
<feature type="coiled-coil region" evidence="1">
    <location>
        <begin position="14"/>
        <end position="68"/>
    </location>
</feature>
<reference evidence="3 4" key="1">
    <citation type="submission" date="2016-02" db="EMBL/GenBank/DDBJ databases">
        <title>Genome analysis of coral dinoflagellate symbionts highlights evolutionary adaptations to a symbiotic lifestyle.</title>
        <authorList>
            <person name="Aranda M."/>
            <person name="Li Y."/>
            <person name="Liew Y.J."/>
            <person name="Baumgarten S."/>
            <person name="Simakov O."/>
            <person name="Wilson M."/>
            <person name="Piel J."/>
            <person name="Ashoor H."/>
            <person name="Bougouffa S."/>
            <person name="Bajic V.B."/>
            <person name="Ryu T."/>
            <person name="Ravasi T."/>
            <person name="Bayer T."/>
            <person name="Micklem G."/>
            <person name="Kim H."/>
            <person name="Bhak J."/>
            <person name="Lajeunesse T.C."/>
            <person name="Voolstra C.R."/>
        </authorList>
    </citation>
    <scope>NUCLEOTIDE SEQUENCE [LARGE SCALE GENOMIC DNA]</scope>
    <source>
        <strain evidence="3 4">CCMP2467</strain>
    </source>
</reference>
<evidence type="ECO:0000256" key="2">
    <source>
        <dbReference type="SAM" id="MobiDB-lite"/>
    </source>
</evidence>
<dbReference type="EMBL" id="LSRX01000364">
    <property type="protein sequence ID" value="OLP99379.1"/>
    <property type="molecule type" value="Genomic_DNA"/>
</dbReference>
<proteinExistence type="predicted"/>
<feature type="region of interest" description="Disordered" evidence="2">
    <location>
        <begin position="1680"/>
        <end position="1746"/>
    </location>
</feature>
<dbReference type="OrthoDB" id="434852at2759"/>